<feature type="compositionally biased region" description="Polar residues" evidence="1">
    <location>
        <begin position="146"/>
        <end position="155"/>
    </location>
</feature>
<feature type="compositionally biased region" description="Basic and acidic residues" evidence="1">
    <location>
        <begin position="8"/>
        <end position="24"/>
    </location>
</feature>
<comment type="caution">
    <text evidence="2">The sequence shown here is derived from an EMBL/GenBank/DDBJ whole genome shotgun (WGS) entry which is preliminary data.</text>
</comment>
<feature type="compositionally biased region" description="Acidic residues" evidence="1">
    <location>
        <begin position="187"/>
        <end position="196"/>
    </location>
</feature>
<protein>
    <recommendedName>
        <fullName evidence="4">Protein phosphatase inhibitor 2</fullName>
    </recommendedName>
</protein>
<dbReference type="GO" id="GO:0009966">
    <property type="term" value="P:regulation of signal transduction"/>
    <property type="evidence" value="ECO:0007669"/>
    <property type="project" value="InterPro"/>
</dbReference>
<dbReference type="GO" id="GO:0004864">
    <property type="term" value="F:protein phosphatase inhibitor activity"/>
    <property type="evidence" value="ECO:0007669"/>
    <property type="project" value="InterPro"/>
</dbReference>
<proteinExistence type="predicted"/>
<gene>
    <name evidence="2" type="ORF">BWQ96_08910</name>
</gene>
<dbReference type="PANTHER" id="PTHR12398">
    <property type="entry name" value="PROTEIN PHOSPHATASE INHIBITOR"/>
    <property type="match status" value="1"/>
</dbReference>
<reference evidence="2 3" key="1">
    <citation type="journal article" date="2018" name="Mol. Biol. Evol.">
        <title>Analysis of the draft genome of the red seaweed Gracilariopsis chorda provides insights into genome size evolution in Rhodophyta.</title>
        <authorList>
            <person name="Lee J."/>
            <person name="Yang E.C."/>
            <person name="Graf L."/>
            <person name="Yang J.H."/>
            <person name="Qiu H."/>
            <person name="Zel Zion U."/>
            <person name="Chan C.X."/>
            <person name="Stephens T.G."/>
            <person name="Weber A.P.M."/>
            <person name="Boo G.H."/>
            <person name="Boo S.M."/>
            <person name="Kim K.M."/>
            <person name="Shin Y."/>
            <person name="Jung M."/>
            <person name="Lee S.J."/>
            <person name="Yim H.S."/>
            <person name="Lee J.H."/>
            <person name="Bhattacharya D."/>
            <person name="Yoon H.S."/>
        </authorList>
    </citation>
    <scope>NUCLEOTIDE SEQUENCE [LARGE SCALE GENOMIC DNA]</scope>
    <source>
        <strain evidence="2 3">SKKU-2015</strain>
        <tissue evidence="2">Whole body</tissue>
    </source>
</reference>
<evidence type="ECO:0000313" key="3">
    <source>
        <dbReference type="Proteomes" id="UP000247409"/>
    </source>
</evidence>
<feature type="compositionally biased region" description="Basic and acidic residues" evidence="1">
    <location>
        <begin position="156"/>
        <end position="173"/>
    </location>
</feature>
<accession>A0A2V3IH78</accession>
<dbReference type="AlphaFoldDB" id="A0A2V3IH78"/>
<organism evidence="2 3">
    <name type="scientific">Gracilariopsis chorda</name>
    <dbReference type="NCBI Taxonomy" id="448386"/>
    <lineage>
        <taxon>Eukaryota</taxon>
        <taxon>Rhodophyta</taxon>
        <taxon>Florideophyceae</taxon>
        <taxon>Rhodymeniophycidae</taxon>
        <taxon>Gracilariales</taxon>
        <taxon>Gracilariaceae</taxon>
        <taxon>Gracilariopsis</taxon>
    </lineage>
</organism>
<feature type="region of interest" description="Disordered" evidence="1">
    <location>
        <begin position="1"/>
        <end position="258"/>
    </location>
</feature>
<dbReference type="Pfam" id="PF04979">
    <property type="entry name" value="IPP-2"/>
    <property type="match status" value="1"/>
</dbReference>
<dbReference type="OrthoDB" id="551302at2759"/>
<evidence type="ECO:0000256" key="1">
    <source>
        <dbReference type="SAM" id="MobiDB-lite"/>
    </source>
</evidence>
<feature type="compositionally biased region" description="Low complexity" evidence="1">
    <location>
        <begin position="125"/>
        <end position="140"/>
    </location>
</feature>
<evidence type="ECO:0000313" key="2">
    <source>
        <dbReference type="EMBL" id="PXF41412.1"/>
    </source>
</evidence>
<feature type="compositionally biased region" description="Basic and acidic residues" evidence="1">
    <location>
        <begin position="63"/>
        <end position="77"/>
    </location>
</feature>
<evidence type="ECO:0008006" key="4">
    <source>
        <dbReference type="Google" id="ProtNLM"/>
    </source>
</evidence>
<dbReference type="EMBL" id="NBIV01000218">
    <property type="protein sequence ID" value="PXF41412.1"/>
    <property type="molecule type" value="Genomic_DNA"/>
</dbReference>
<feature type="compositionally biased region" description="Polar residues" evidence="1">
    <location>
        <begin position="233"/>
        <end position="243"/>
    </location>
</feature>
<dbReference type="Proteomes" id="UP000247409">
    <property type="component" value="Unassembled WGS sequence"/>
</dbReference>
<keyword evidence="3" id="KW-1185">Reference proteome</keyword>
<feature type="compositionally biased region" description="Low complexity" evidence="1">
    <location>
        <begin position="213"/>
        <end position="222"/>
    </location>
</feature>
<sequence>MSQPNCKASDRPDPDPDPRARRPSEPAMSEPDANASPPSVSEAPKKKSRLHWDEQNLISNALEMERSGPRMKIDEPKTPFVGSETGSSTSGSVLQSPPESPSFIPGERLVGFQSLENSMPKNAPATSSDGASSAGSTGRSVHIRDTTTFSGGSSPRSREEFEARRKAHYRNEARVSLALWSGKVLEDSDDDKDDGSEDGRDPVGNGPDSDQLPNGRNNPGPNGERRPAGEEASTLNTSSSDTNGHIHPSDTTVEQKRA</sequence>
<dbReference type="PANTHER" id="PTHR12398:SF20">
    <property type="entry name" value="PROTEIN PHOSPHATASE 1 REGULATORY INHIBITOR SUBUNIT 2"/>
    <property type="match status" value="1"/>
</dbReference>
<feature type="compositionally biased region" description="Low complexity" evidence="1">
    <location>
        <begin position="82"/>
        <end position="92"/>
    </location>
</feature>
<name>A0A2V3IH78_9FLOR</name>
<dbReference type="InterPro" id="IPR007062">
    <property type="entry name" value="PPI-2"/>
</dbReference>